<evidence type="ECO:0000259" key="11">
    <source>
        <dbReference type="SMART" id="SM00387"/>
    </source>
</evidence>
<organism evidence="12 13">
    <name type="scientific">Paenibacillus albiflavus</name>
    <dbReference type="NCBI Taxonomy" id="2545760"/>
    <lineage>
        <taxon>Bacteria</taxon>
        <taxon>Bacillati</taxon>
        <taxon>Bacillota</taxon>
        <taxon>Bacilli</taxon>
        <taxon>Bacillales</taxon>
        <taxon>Paenibacillaceae</taxon>
        <taxon>Paenibacillus</taxon>
    </lineage>
</organism>
<dbReference type="GO" id="GO:0000155">
    <property type="term" value="F:phosphorelay sensor kinase activity"/>
    <property type="evidence" value="ECO:0007669"/>
    <property type="project" value="InterPro"/>
</dbReference>
<feature type="transmembrane region" description="Helical" evidence="10">
    <location>
        <begin position="70"/>
        <end position="86"/>
    </location>
</feature>
<dbReference type="EMBL" id="SKFG01000003">
    <property type="protein sequence ID" value="TCZ79301.1"/>
    <property type="molecule type" value="Genomic_DNA"/>
</dbReference>
<keyword evidence="13" id="KW-1185">Reference proteome</keyword>
<dbReference type="SUPFAM" id="SSF55874">
    <property type="entry name" value="ATPase domain of HSP90 chaperone/DNA topoisomerase II/histidine kinase"/>
    <property type="match status" value="1"/>
</dbReference>
<feature type="coiled-coil region" evidence="9">
    <location>
        <begin position="169"/>
        <end position="199"/>
    </location>
</feature>
<keyword evidence="8" id="KW-0902">Two-component regulatory system</keyword>
<keyword evidence="10" id="KW-0472">Membrane</keyword>
<feature type="transmembrane region" description="Helical" evidence="10">
    <location>
        <begin position="114"/>
        <end position="131"/>
    </location>
</feature>
<reference evidence="12 13" key="1">
    <citation type="submission" date="2019-03" db="EMBL/GenBank/DDBJ databases">
        <authorList>
            <person name="Kim M.K.M."/>
        </authorList>
    </citation>
    <scope>NUCLEOTIDE SEQUENCE [LARGE SCALE GENOMIC DNA]</scope>
    <source>
        <strain evidence="12 13">18JY21-1</strain>
    </source>
</reference>
<keyword evidence="10" id="KW-0812">Transmembrane</keyword>
<dbReference type="Pfam" id="PF02518">
    <property type="entry name" value="HATPase_c"/>
    <property type="match status" value="1"/>
</dbReference>
<dbReference type="AlphaFoldDB" id="A0A4R4ELH4"/>
<comment type="catalytic activity">
    <reaction evidence="1">
        <text>ATP + protein L-histidine = ADP + protein N-phospho-L-histidine.</text>
        <dbReference type="EC" id="2.7.13.3"/>
    </reaction>
</comment>
<dbReference type="Gene3D" id="1.20.5.1930">
    <property type="match status" value="1"/>
</dbReference>
<dbReference type="InterPro" id="IPR011712">
    <property type="entry name" value="Sig_transdc_His_kin_sub3_dim/P"/>
</dbReference>
<comment type="caution">
    <text evidence="12">The sequence shown here is derived from an EMBL/GenBank/DDBJ whole genome shotgun (WGS) entry which is preliminary data.</text>
</comment>
<evidence type="ECO:0000313" key="12">
    <source>
        <dbReference type="EMBL" id="TCZ79301.1"/>
    </source>
</evidence>
<evidence type="ECO:0000256" key="10">
    <source>
        <dbReference type="SAM" id="Phobius"/>
    </source>
</evidence>
<proteinExistence type="predicted"/>
<feature type="transmembrane region" description="Helical" evidence="10">
    <location>
        <begin position="92"/>
        <end position="109"/>
    </location>
</feature>
<dbReference type="InterPro" id="IPR003594">
    <property type="entry name" value="HATPase_dom"/>
</dbReference>
<gene>
    <name evidence="12" type="ORF">E0485_05395</name>
</gene>
<dbReference type="Proteomes" id="UP000295418">
    <property type="component" value="Unassembled WGS sequence"/>
</dbReference>
<accession>A0A4R4ELH4</accession>
<keyword evidence="5" id="KW-0547">Nucleotide-binding</keyword>
<evidence type="ECO:0000256" key="8">
    <source>
        <dbReference type="ARBA" id="ARBA00023012"/>
    </source>
</evidence>
<feature type="transmembrane region" description="Helical" evidence="10">
    <location>
        <begin position="21"/>
        <end position="38"/>
    </location>
</feature>
<dbReference type="RefSeq" id="WP_132416957.1">
    <property type="nucleotide sequence ID" value="NZ_SKFG01000003.1"/>
</dbReference>
<feature type="transmembrane region" description="Helical" evidence="10">
    <location>
        <begin position="44"/>
        <end position="63"/>
    </location>
</feature>
<keyword evidence="6 12" id="KW-0418">Kinase</keyword>
<evidence type="ECO:0000256" key="7">
    <source>
        <dbReference type="ARBA" id="ARBA00022840"/>
    </source>
</evidence>
<dbReference type="SMART" id="SM00387">
    <property type="entry name" value="HATPase_c"/>
    <property type="match status" value="1"/>
</dbReference>
<evidence type="ECO:0000256" key="6">
    <source>
        <dbReference type="ARBA" id="ARBA00022777"/>
    </source>
</evidence>
<dbReference type="PANTHER" id="PTHR24421:SF10">
    <property type="entry name" value="NITRATE_NITRITE SENSOR PROTEIN NARQ"/>
    <property type="match status" value="1"/>
</dbReference>
<dbReference type="PANTHER" id="PTHR24421">
    <property type="entry name" value="NITRATE/NITRITE SENSOR PROTEIN NARX-RELATED"/>
    <property type="match status" value="1"/>
</dbReference>
<name>A0A4R4ELH4_9BACL</name>
<dbReference type="GO" id="GO:0005524">
    <property type="term" value="F:ATP binding"/>
    <property type="evidence" value="ECO:0007669"/>
    <property type="project" value="UniProtKB-KW"/>
</dbReference>
<feature type="domain" description="Histidine kinase/HSP90-like ATPase" evidence="11">
    <location>
        <begin position="311"/>
        <end position="403"/>
    </location>
</feature>
<dbReference type="InterPro" id="IPR050482">
    <property type="entry name" value="Sensor_HK_TwoCompSys"/>
</dbReference>
<keyword evidence="10" id="KW-1133">Transmembrane helix</keyword>
<evidence type="ECO:0000256" key="1">
    <source>
        <dbReference type="ARBA" id="ARBA00000085"/>
    </source>
</evidence>
<dbReference type="Gene3D" id="3.30.565.10">
    <property type="entry name" value="Histidine kinase-like ATPase, C-terminal domain"/>
    <property type="match status" value="1"/>
</dbReference>
<evidence type="ECO:0000256" key="4">
    <source>
        <dbReference type="ARBA" id="ARBA00022679"/>
    </source>
</evidence>
<evidence type="ECO:0000256" key="5">
    <source>
        <dbReference type="ARBA" id="ARBA00022741"/>
    </source>
</evidence>
<evidence type="ECO:0000256" key="2">
    <source>
        <dbReference type="ARBA" id="ARBA00012438"/>
    </source>
</evidence>
<dbReference type="Pfam" id="PF07730">
    <property type="entry name" value="HisKA_3"/>
    <property type="match status" value="1"/>
</dbReference>
<dbReference type="CDD" id="cd16917">
    <property type="entry name" value="HATPase_UhpB-NarQ-NarX-like"/>
    <property type="match status" value="1"/>
</dbReference>
<dbReference type="GO" id="GO:0016020">
    <property type="term" value="C:membrane"/>
    <property type="evidence" value="ECO:0007669"/>
    <property type="project" value="InterPro"/>
</dbReference>
<evidence type="ECO:0000256" key="9">
    <source>
        <dbReference type="SAM" id="Coils"/>
    </source>
</evidence>
<dbReference type="OrthoDB" id="9781904at2"/>
<evidence type="ECO:0000313" key="13">
    <source>
        <dbReference type="Proteomes" id="UP000295418"/>
    </source>
</evidence>
<evidence type="ECO:0000256" key="3">
    <source>
        <dbReference type="ARBA" id="ARBA00022553"/>
    </source>
</evidence>
<sequence length="413" mass="46655">MQIKWQPTALWQYMLDHVRTIILSFILLYIFVGTGKAATYLEWVVGLLVGCVYFALLWLPGWLRVTRTRSAAVIGTWMLTAFYWVMFDAERIAVALVFYLVGYTVLWLPIQLSVLLTGAMIAADAAIFFMLKGQLDIILVYTIAHASTYVLFWGVRVKREATEASKRHYQQLREVHAELEQAYKELQQTHRELEEATVRLLRFAVLEERSRISRDLHDSIGHGLTSVIVQLQALPYIMKMDAGEADISLKTALEVARRCLQDVRTVVHQMAVDEEGLGLVALQSLVKQAREQGDLDIALTVDGSFSKWSSEIYESLYRILQEALTNVFRHANASRVDVEVSESDGELTMTVTDDGIWTDSNPIFPGFGLSSMKARSERVDGVLRIEPVDPHGLRLVVKIPLHVKDGLTEGEGK</sequence>
<keyword evidence="9" id="KW-0175">Coiled coil</keyword>
<feature type="transmembrane region" description="Helical" evidence="10">
    <location>
        <begin position="137"/>
        <end position="157"/>
    </location>
</feature>
<keyword evidence="7" id="KW-0067">ATP-binding</keyword>
<dbReference type="InterPro" id="IPR036890">
    <property type="entry name" value="HATPase_C_sf"/>
</dbReference>
<dbReference type="GO" id="GO:0046983">
    <property type="term" value="F:protein dimerization activity"/>
    <property type="evidence" value="ECO:0007669"/>
    <property type="project" value="InterPro"/>
</dbReference>
<dbReference type="EC" id="2.7.13.3" evidence="2"/>
<keyword evidence="3" id="KW-0597">Phosphoprotein</keyword>
<protein>
    <recommendedName>
        <fullName evidence="2">histidine kinase</fullName>
        <ecNumber evidence="2">2.7.13.3</ecNumber>
    </recommendedName>
</protein>
<keyword evidence="4" id="KW-0808">Transferase</keyword>